<comment type="caution">
    <text evidence="3">The sequence shown here is derived from an EMBL/GenBank/DDBJ whole genome shotgun (WGS) entry which is preliminary data.</text>
</comment>
<evidence type="ECO:0000256" key="1">
    <source>
        <dbReference type="PROSITE-ProRule" id="PRU00244"/>
    </source>
</evidence>
<evidence type="ECO:0000313" key="3">
    <source>
        <dbReference type="EMBL" id="MVU80696.1"/>
    </source>
</evidence>
<dbReference type="Pfam" id="PF03707">
    <property type="entry name" value="MHYT"/>
    <property type="match status" value="2"/>
</dbReference>
<feature type="transmembrane region" description="Helical" evidence="1">
    <location>
        <begin position="175"/>
        <end position="193"/>
    </location>
</feature>
<name>A0A7K1V238_9NOCA</name>
<feature type="transmembrane region" description="Helical" evidence="1">
    <location>
        <begin position="82"/>
        <end position="100"/>
    </location>
</feature>
<feature type="transmembrane region" description="Helical" evidence="1">
    <location>
        <begin position="12"/>
        <end position="31"/>
    </location>
</feature>
<proteinExistence type="predicted"/>
<dbReference type="InterPro" id="IPR005330">
    <property type="entry name" value="MHYT_dom"/>
</dbReference>
<dbReference type="PANTHER" id="PTHR35152">
    <property type="entry name" value="DOMAIN SIGNALLING PROTEIN, PUTATIVE (AFU_ORTHOLOGUE AFUA_5G11310)-RELATED"/>
    <property type="match status" value="1"/>
</dbReference>
<dbReference type="PANTHER" id="PTHR35152:SF1">
    <property type="entry name" value="DOMAIN SIGNALLING PROTEIN, PUTATIVE (AFU_ORTHOLOGUE AFUA_5G11310)-RELATED"/>
    <property type="match status" value="1"/>
</dbReference>
<dbReference type="EMBL" id="WRPP01000005">
    <property type="protein sequence ID" value="MVU80696.1"/>
    <property type="molecule type" value="Genomic_DNA"/>
</dbReference>
<organism evidence="3 4">
    <name type="scientific">Nocardia terrae</name>
    <dbReference type="NCBI Taxonomy" id="2675851"/>
    <lineage>
        <taxon>Bacteria</taxon>
        <taxon>Bacillati</taxon>
        <taxon>Actinomycetota</taxon>
        <taxon>Actinomycetes</taxon>
        <taxon>Mycobacteriales</taxon>
        <taxon>Nocardiaceae</taxon>
        <taxon>Nocardia</taxon>
    </lineage>
</organism>
<feature type="transmembrane region" description="Helical" evidence="1">
    <location>
        <begin position="107"/>
        <end position="131"/>
    </location>
</feature>
<feature type="transmembrane region" description="Helical" evidence="1">
    <location>
        <begin position="143"/>
        <end position="163"/>
    </location>
</feature>
<evidence type="ECO:0000313" key="4">
    <source>
        <dbReference type="Proteomes" id="UP000466794"/>
    </source>
</evidence>
<keyword evidence="1" id="KW-0472">Membrane</keyword>
<accession>A0A7K1V238</accession>
<gene>
    <name evidence="3" type="ORF">GPX89_26020</name>
</gene>
<keyword evidence="1" id="KW-0812">Transmembrane</keyword>
<protein>
    <recommendedName>
        <fullName evidence="2">MHYT domain-containing protein</fullName>
    </recommendedName>
</protein>
<feature type="transmembrane region" description="Helical" evidence="1">
    <location>
        <begin position="43"/>
        <end position="62"/>
    </location>
</feature>
<evidence type="ECO:0000259" key="2">
    <source>
        <dbReference type="PROSITE" id="PS50924"/>
    </source>
</evidence>
<feature type="transmembrane region" description="Helical" evidence="1">
    <location>
        <begin position="213"/>
        <end position="234"/>
    </location>
</feature>
<dbReference type="GO" id="GO:0016020">
    <property type="term" value="C:membrane"/>
    <property type="evidence" value="ECO:0007669"/>
    <property type="project" value="UniProtKB-UniRule"/>
</dbReference>
<reference evidence="3 4" key="1">
    <citation type="submission" date="2019-12" db="EMBL/GenBank/DDBJ databases">
        <title>Nocardia sp. nov. ET3-3 isolated from soil.</title>
        <authorList>
            <person name="Kanchanasin P."/>
            <person name="Tanasupawat S."/>
            <person name="Yuki M."/>
            <person name="Kudo T."/>
        </authorList>
    </citation>
    <scope>NUCLEOTIDE SEQUENCE [LARGE SCALE GENOMIC DNA]</scope>
    <source>
        <strain evidence="3 4">ET3-3</strain>
    </source>
</reference>
<feature type="domain" description="MHYT" evidence="2">
    <location>
        <begin position="8"/>
        <end position="196"/>
    </location>
</feature>
<dbReference type="AlphaFoldDB" id="A0A7K1V238"/>
<sequence length="268" mass="28485">MIIDHFVHGWGIPAVAYIMSVTGSVLALRCVSHARYARRQGGWLIAAAVALGGCGIWVMHFTAMLDFAIRGAIIRFDVPMTLLSALIAVVVVWLGLSIVVRGKKELFALPLGGCVTGLGVAAMHYLGMAAMHTSARIEYNQTLVGWSIAIGVVAATAALWFILHVRGVFATVSSGMIMGVAVCGMHYTGMASMSAQKAQLVTNLAGAQPMDLLLPLILTVTLVTVALMLTVGLAEVEAPTRREAFALKDGPTVSWPTRPPAEQAEQRY</sequence>
<keyword evidence="4" id="KW-1185">Reference proteome</keyword>
<dbReference type="Proteomes" id="UP000466794">
    <property type="component" value="Unassembled WGS sequence"/>
</dbReference>
<dbReference type="RefSeq" id="WP_157390277.1">
    <property type="nucleotide sequence ID" value="NZ_WRPP01000005.1"/>
</dbReference>
<dbReference type="PROSITE" id="PS50924">
    <property type="entry name" value="MHYT"/>
    <property type="match status" value="1"/>
</dbReference>
<keyword evidence="1" id="KW-1133">Transmembrane helix</keyword>